<feature type="compositionally biased region" description="Basic residues" evidence="4">
    <location>
        <begin position="24"/>
        <end position="38"/>
    </location>
</feature>
<dbReference type="PANTHER" id="PTHR33388:SF1">
    <property type="entry name" value="PROTEIN SPEAR2"/>
    <property type="match status" value="1"/>
</dbReference>
<reference evidence="6" key="2">
    <citation type="submission" date="2025-08" db="UniProtKB">
        <authorList>
            <consortium name="RefSeq"/>
        </authorList>
    </citation>
    <scope>IDENTIFICATION</scope>
    <source>
        <tissue evidence="6">Leaf</tissue>
    </source>
</reference>
<keyword evidence="3" id="KW-0804">Transcription</keyword>
<dbReference type="GO" id="GO:0003700">
    <property type="term" value="F:DNA-binding transcription factor activity"/>
    <property type="evidence" value="ECO:0007669"/>
    <property type="project" value="InterPro"/>
</dbReference>
<dbReference type="Proteomes" id="UP000087766">
    <property type="component" value="Chromosome 2"/>
</dbReference>
<feature type="region of interest" description="Disordered" evidence="4">
    <location>
        <begin position="89"/>
        <end position="112"/>
    </location>
</feature>
<organism evidence="5 6">
    <name type="scientific">Vigna radiata var. radiata</name>
    <name type="common">Mung bean</name>
    <name type="synonym">Phaseolus aureus</name>
    <dbReference type="NCBI Taxonomy" id="3916"/>
    <lineage>
        <taxon>Eukaryota</taxon>
        <taxon>Viridiplantae</taxon>
        <taxon>Streptophyta</taxon>
        <taxon>Embryophyta</taxon>
        <taxon>Tracheophyta</taxon>
        <taxon>Spermatophyta</taxon>
        <taxon>Magnoliopsida</taxon>
        <taxon>eudicotyledons</taxon>
        <taxon>Gunneridae</taxon>
        <taxon>Pentapetalae</taxon>
        <taxon>rosids</taxon>
        <taxon>fabids</taxon>
        <taxon>Fabales</taxon>
        <taxon>Fabaceae</taxon>
        <taxon>Papilionoideae</taxon>
        <taxon>50 kb inversion clade</taxon>
        <taxon>NPAAA clade</taxon>
        <taxon>indigoferoid/millettioid clade</taxon>
        <taxon>Phaseoleae</taxon>
        <taxon>Vigna</taxon>
    </lineage>
</organism>
<dbReference type="PANTHER" id="PTHR33388">
    <property type="entry name" value="OS01G0212500 PROTEIN"/>
    <property type="match status" value="1"/>
</dbReference>
<protein>
    <submittedName>
        <fullName evidence="6">Uncharacterized protein LOC111240583</fullName>
    </submittedName>
</protein>
<reference evidence="5" key="1">
    <citation type="journal article" date="2014" name="Nat. Commun.">
        <title>Genome sequence of mungbean and insights into evolution within Vigna species.</title>
        <authorList>
            <person name="Kang Y.J."/>
            <person name="Kim S.K."/>
            <person name="Kim M.Y."/>
            <person name="Lestari P."/>
            <person name="Kim K.H."/>
            <person name="Ha B.K."/>
            <person name="Jun T.H."/>
            <person name="Hwang W.J."/>
            <person name="Lee T."/>
            <person name="Lee J."/>
            <person name="Shim S."/>
            <person name="Yoon M.Y."/>
            <person name="Jang Y.E."/>
            <person name="Han K.S."/>
            <person name="Taeprayoon P."/>
            <person name="Yoon N."/>
            <person name="Somta P."/>
            <person name="Tanya P."/>
            <person name="Kim K.S."/>
            <person name="Gwag J.G."/>
            <person name="Moon J.K."/>
            <person name="Lee Y.H."/>
            <person name="Park B.S."/>
            <person name="Bombarely A."/>
            <person name="Doyle J.J."/>
            <person name="Jackson S.A."/>
            <person name="Schafleitner R."/>
            <person name="Srinives P."/>
            <person name="Varshney R.K."/>
            <person name="Lee S.H."/>
        </authorList>
    </citation>
    <scope>NUCLEOTIDE SEQUENCE [LARGE SCALE GENOMIC DNA]</scope>
    <source>
        <strain evidence="5">cv. VC1973A</strain>
    </source>
</reference>
<gene>
    <name evidence="6" type="primary">LOC111240583</name>
</gene>
<name>A0A3Q0EMG0_VIGRR</name>
<dbReference type="RefSeq" id="XP_022631574.1">
    <property type="nucleotide sequence ID" value="XM_022775853.1"/>
</dbReference>
<keyword evidence="1" id="KW-0678">Repressor</keyword>
<feature type="compositionally biased region" description="Gly residues" evidence="4">
    <location>
        <begin position="13"/>
        <end position="23"/>
    </location>
</feature>
<evidence type="ECO:0000256" key="2">
    <source>
        <dbReference type="ARBA" id="ARBA00023015"/>
    </source>
</evidence>
<dbReference type="InterPro" id="IPR040356">
    <property type="entry name" value="SPEAR"/>
</dbReference>
<evidence type="ECO:0000313" key="6">
    <source>
        <dbReference type="RefSeq" id="XP_022631574.1"/>
    </source>
</evidence>
<keyword evidence="2" id="KW-0805">Transcription regulation</keyword>
<dbReference type="OrthoDB" id="1926221at2759"/>
<dbReference type="AlphaFoldDB" id="A0A3Q0EMG0"/>
<evidence type="ECO:0000256" key="1">
    <source>
        <dbReference type="ARBA" id="ARBA00022491"/>
    </source>
</evidence>
<evidence type="ECO:0000256" key="4">
    <source>
        <dbReference type="SAM" id="MobiDB-lite"/>
    </source>
</evidence>
<sequence>MGEEDESSKNKNVGGGGAGGSRKGAGRPCKKPKPKKVPQRGLGVAQLEKIRLEEEEKEKKAAAAAGANANGSSNNSPCDLRLQFANFPSSPNSLPSSTVSLANSGGGGGGSEACWHGGVPPHGRVSGPHLWAHHNFELQSKNLGMDPKLTLASNLPCQSNPLSPSFNWLQRTQQQHPSSSMVSASSGTSSITVPKSLIEIPSNQSYSGCYVSKRQEERMTGIKRQGSFSLQTPPVISSNFKPLTFPSPVKASETIPCRRGREFNLDFSNSTIREVPSLAASNSELNSKKKKKDNESISGDFLRLAPPIPCSNFKLNSTSAFQPFHHQANMKNQVPPPSGYNQQQQHCYNFISPSANAALIGQQSDSFQNHNAVARSSKLDLTLKL</sequence>
<feature type="region of interest" description="Disordered" evidence="4">
    <location>
        <begin position="1"/>
        <end position="77"/>
    </location>
</feature>
<feature type="compositionally biased region" description="Low complexity" evidence="4">
    <location>
        <begin position="89"/>
        <end position="100"/>
    </location>
</feature>
<keyword evidence="5" id="KW-1185">Reference proteome</keyword>
<feature type="compositionally biased region" description="Low complexity" evidence="4">
    <location>
        <begin position="62"/>
        <end position="76"/>
    </location>
</feature>
<accession>A0A3Q0EMG0</accession>
<dbReference type="GeneID" id="111240583"/>
<feature type="compositionally biased region" description="Basic and acidic residues" evidence="4">
    <location>
        <begin position="48"/>
        <end position="61"/>
    </location>
</feature>
<dbReference type="KEGG" id="vra:111240583"/>
<proteinExistence type="predicted"/>
<dbReference type="InterPro" id="IPR014855">
    <property type="entry name" value="NOZZLE"/>
</dbReference>
<dbReference type="Pfam" id="PF08744">
    <property type="entry name" value="NOZZLE"/>
    <property type="match status" value="1"/>
</dbReference>
<evidence type="ECO:0000256" key="3">
    <source>
        <dbReference type="ARBA" id="ARBA00023163"/>
    </source>
</evidence>
<evidence type="ECO:0000313" key="5">
    <source>
        <dbReference type="Proteomes" id="UP000087766"/>
    </source>
</evidence>